<dbReference type="GO" id="GO:0004104">
    <property type="term" value="F:cholinesterase activity"/>
    <property type="evidence" value="ECO:0007669"/>
    <property type="project" value="InterPro"/>
</dbReference>
<keyword evidence="7" id="KW-1185">Reference proteome</keyword>
<accession>A0A9P3URG5</accession>
<dbReference type="OrthoDB" id="408631at2759"/>
<name>A0A9P3URG5_LYOSH</name>
<reference evidence="6" key="1">
    <citation type="submission" date="2022-07" db="EMBL/GenBank/DDBJ databases">
        <title>The genome of Lyophyllum shimeji provides insight into the initial evolution of ectomycorrhizal fungal genome.</title>
        <authorList>
            <person name="Kobayashi Y."/>
            <person name="Shibata T."/>
            <person name="Hirakawa H."/>
            <person name="Shigenobu S."/>
            <person name="Nishiyama T."/>
            <person name="Yamada A."/>
            <person name="Hasebe M."/>
            <person name="Kawaguchi M."/>
        </authorList>
    </citation>
    <scope>NUCLEOTIDE SEQUENCE</scope>
    <source>
        <strain evidence="6">AT787</strain>
    </source>
</reference>
<dbReference type="Proteomes" id="UP001063166">
    <property type="component" value="Unassembled WGS sequence"/>
</dbReference>
<dbReference type="PANTHER" id="PTHR43918">
    <property type="entry name" value="ACETYLCHOLINESTERASE"/>
    <property type="match status" value="1"/>
</dbReference>
<feature type="signal peptide" evidence="4">
    <location>
        <begin position="1"/>
        <end position="19"/>
    </location>
</feature>
<protein>
    <recommendedName>
        <fullName evidence="4">Carboxylic ester hydrolase</fullName>
        <ecNumber evidence="4">3.1.1.-</ecNumber>
    </recommendedName>
</protein>
<feature type="domain" description="Carboxylesterase type B" evidence="5">
    <location>
        <begin position="25"/>
        <end position="344"/>
    </location>
</feature>
<dbReference type="EC" id="3.1.1.-" evidence="4"/>
<dbReference type="InterPro" id="IPR000997">
    <property type="entry name" value="Cholinesterase"/>
</dbReference>
<evidence type="ECO:0000256" key="2">
    <source>
        <dbReference type="ARBA" id="ARBA00022801"/>
    </source>
</evidence>
<proteinExistence type="inferred from homology"/>
<keyword evidence="4" id="KW-0732">Signal</keyword>
<dbReference type="InterPro" id="IPR050654">
    <property type="entry name" value="AChE-related_enzymes"/>
</dbReference>
<dbReference type="PROSITE" id="PS00122">
    <property type="entry name" value="CARBOXYLESTERASE_B_1"/>
    <property type="match status" value="1"/>
</dbReference>
<dbReference type="Gene3D" id="3.40.50.1820">
    <property type="entry name" value="alpha/beta hydrolase"/>
    <property type="match status" value="1"/>
</dbReference>
<feature type="domain" description="Carboxylesterase type B" evidence="5">
    <location>
        <begin position="363"/>
        <end position="469"/>
    </location>
</feature>
<gene>
    <name evidence="6" type="ORF">LshimejAT787_1901320</name>
</gene>
<dbReference type="Pfam" id="PF00135">
    <property type="entry name" value="COesterase"/>
    <property type="match status" value="2"/>
</dbReference>
<evidence type="ECO:0000313" key="7">
    <source>
        <dbReference type="Proteomes" id="UP001063166"/>
    </source>
</evidence>
<feature type="chain" id="PRO_5040542546" description="Carboxylic ester hydrolase" evidence="4">
    <location>
        <begin position="20"/>
        <end position="515"/>
    </location>
</feature>
<dbReference type="EMBL" id="BRPK01000019">
    <property type="protein sequence ID" value="GLB45054.1"/>
    <property type="molecule type" value="Genomic_DNA"/>
</dbReference>
<dbReference type="PRINTS" id="PR00878">
    <property type="entry name" value="CHOLNESTRASE"/>
</dbReference>
<dbReference type="InterPro" id="IPR002018">
    <property type="entry name" value="CarbesteraseB"/>
</dbReference>
<evidence type="ECO:0000259" key="5">
    <source>
        <dbReference type="Pfam" id="PF00135"/>
    </source>
</evidence>
<sequence>MFSRLTATIALGLLAAAQARTGGLTVRTHQGDVVGTQASPSVRRFLGIPYAIADRWEAPRPPPQRNESFLATEFGDSCPQALDPVTAQLFRFTDIQDTVIESEDCLSVNIWAPSTERKQKTAVMLWVYGGGFQTGTSNSSLYDGEHLVQNHDDILVVTFNYRTNLLGQPNAPQLVNSTQSQNFGLLDTDAAIQWVYDNIAAFGGDPERITLLGESAGGVTTDAYTFMRPNDTRVKGVIIESGTLGTPVTGAALPQYNSSDHTIWNTLASAVGCGNATDASQLGCMKGVPFRKLIDVALNTTLTFFPVADGITIFADTRTRAEAGNFLKVPVLLGHNAQEGDVLTLSVQNVSLGFTIPLLAELTADITTELTFACPTAQTANDRVQANVSVWRYEYQAVFPDISRYPGLRAYHGSELPLVWGTSERSRSEEEVALSKYMQGAWVAFARDPVNGLNAYGWPQYTGNTSTTLAELGGFYNKTGISFTRGELVDFLCNATDTLLSIQSELGKLVPGGLF</sequence>
<dbReference type="SUPFAM" id="SSF53474">
    <property type="entry name" value="alpha/beta-Hydrolases"/>
    <property type="match status" value="1"/>
</dbReference>
<dbReference type="PANTHER" id="PTHR43918:SF4">
    <property type="entry name" value="CARBOXYLIC ESTER HYDROLASE"/>
    <property type="match status" value="1"/>
</dbReference>
<evidence type="ECO:0000313" key="6">
    <source>
        <dbReference type="EMBL" id="GLB45054.1"/>
    </source>
</evidence>
<keyword evidence="3" id="KW-1015">Disulfide bond</keyword>
<dbReference type="InterPro" id="IPR029058">
    <property type="entry name" value="AB_hydrolase_fold"/>
</dbReference>
<evidence type="ECO:0000256" key="4">
    <source>
        <dbReference type="RuleBase" id="RU361235"/>
    </source>
</evidence>
<comment type="similarity">
    <text evidence="1 4">Belongs to the type-B carboxylesterase/lipase family.</text>
</comment>
<evidence type="ECO:0000256" key="1">
    <source>
        <dbReference type="ARBA" id="ARBA00005964"/>
    </source>
</evidence>
<organism evidence="6 7">
    <name type="scientific">Lyophyllum shimeji</name>
    <name type="common">Hon-shimeji</name>
    <name type="synonym">Tricholoma shimeji</name>
    <dbReference type="NCBI Taxonomy" id="47721"/>
    <lineage>
        <taxon>Eukaryota</taxon>
        <taxon>Fungi</taxon>
        <taxon>Dikarya</taxon>
        <taxon>Basidiomycota</taxon>
        <taxon>Agaricomycotina</taxon>
        <taxon>Agaricomycetes</taxon>
        <taxon>Agaricomycetidae</taxon>
        <taxon>Agaricales</taxon>
        <taxon>Tricholomatineae</taxon>
        <taxon>Lyophyllaceae</taxon>
        <taxon>Lyophyllum</taxon>
    </lineage>
</organism>
<keyword evidence="2 4" id="KW-0378">Hydrolase</keyword>
<dbReference type="AlphaFoldDB" id="A0A9P3URG5"/>
<comment type="caution">
    <text evidence="6">The sequence shown here is derived from an EMBL/GenBank/DDBJ whole genome shotgun (WGS) entry which is preliminary data.</text>
</comment>
<dbReference type="InterPro" id="IPR019826">
    <property type="entry name" value="Carboxylesterase_B_AS"/>
</dbReference>
<evidence type="ECO:0000256" key="3">
    <source>
        <dbReference type="ARBA" id="ARBA00023157"/>
    </source>
</evidence>